<dbReference type="OrthoDB" id="111284at2"/>
<reference evidence="8" key="1">
    <citation type="submission" date="2017-04" db="EMBL/GenBank/DDBJ databases">
        <authorList>
            <person name="Varghese N."/>
            <person name="Submissions S."/>
        </authorList>
    </citation>
    <scope>NUCLEOTIDE SEQUENCE [LARGE SCALE GENOMIC DNA]</scope>
    <source>
        <strain evidence="8">DSM 9293</strain>
    </source>
</reference>
<evidence type="ECO:0000256" key="5">
    <source>
        <dbReference type="SAM" id="Phobius"/>
    </source>
</evidence>
<feature type="transmembrane region" description="Helical" evidence="5">
    <location>
        <begin position="322"/>
        <end position="340"/>
    </location>
</feature>
<dbReference type="PROSITE" id="PS51012">
    <property type="entry name" value="ABC_TM2"/>
    <property type="match status" value="1"/>
</dbReference>
<feature type="transmembrane region" description="Helical" evidence="5">
    <location>
        <begin position="263"/>
        <end position="282"/>
    </location>
</feature>
<feature type="domain" description="ABC transmembrane type-2" evidence="6">
    <location>
        <begin position="114"/>
        <end position="343"/>
    </location>
</feature>
<dbReference type="GO" id="GO:0016020">
    <property type="term" value="C:membrane"/>
    <property type="evidence" value="ECO:0007669"/>
    <property type="project" value="UniProtKB-SubCell"/>
</dbReference>
<evidence type="ECO:0000259" key="6">
    <source>
        <dbReference type="PROSITE" id="PS51012"/>
    </source>
</evidence>
<feature type="transmembrane region" description="Helical" evidence="5">
    <location>
        <begin position="152"/>
        <end position="176"/>
    </location>
</feature>
<dbReference type="PANTHER" id="PTHR43027:SF2">
    <property type="entry name" value="TRANSPORT PERMEASE PROTEIN"/>
    <property type="match status" value="1"/>
</dbReference>
<feature type="transmembrane region" description="Helical" evidence="5">
    <location>
        <begin position="205"/>
        <end position="224"/>
    </location>
</feature>
<feature type="transmembrane region" description="Helical" evidence="5">
    <location>
        <begin position="21"/>
        <end position="40"/>
    </location>
</feature>
<accession>A0A1W1WDD1</accession>
<name>A0A1W1WDD1_SULTA</name>
<sequence length="347" mass="37351">MKAYGALVWANTMMLLRARDALFWTFAFPIVFMVLIGTAFGQNPSFSAHIGIEGQGMARGALISALHHVPGMKVSLMTSGLAALKSGQIALLVEISRRHLTLVTTNDPTSQTALSVLQGVITTMNLKALHAPIMFHTTIRHIHVHGTSYIDFLAPGILGMTLMNTGLFSGTSLITYRSQGILRRIRGTPLPTSTFIAARMTTQMIMALAQAFLILSVAEGLYHFKPAGHLLAMIPFLILGELAFMTVGFLIAGVANTMELATALTNIISLPMMFLAGVFYPVSQLPSFVRPLANVLPLRFLTSGLRGVVVHGTSLSHLGSDLMALALTGLLAGALAVKFFRWETPHV</sequence>
<dbReference type="AlphaFoldDB" id="A0A1W1WDD1"/>
<dbReference type="RefSeq" id="WP_028962626.1">
    <property type="nucleotide sequence ID" value="NZ_FWWY01000001.1"/>
</dbReference>
<keyword evidence="4 5" id="KW-0472">Membrane</keyword>
<feature type="transmembrane region" description="Helical" evidence="5">
    <location>
        <begin position="230"/>
        <end position="251"/>
    </location>
</feature>
<keyword evidence="8" id="KW-1185">Reference proteome</keyword>
<evidence type="ECO:0000256" key="3">
    <source>
        <dbReference type="ARBA" id="ARBA00022989"/>
    </source>
</evidence>
<evidence type="ECO:0000256" key="2">
    <source>
        <dbReference type="ARBA" id="ARBA00022692"/>
    </source>
</evidence>
<protein>
    <submittedName>
        <fullName evidence="7">ABC-2 type transport system permease protein</fullName>
    </submittedName>
</protein>
<dbReference type="Proteomes" id="UP000192660">
    <property type="component" value="Unassembled WGS sequence"/>
</dbReference>
<dbReference type="EMBL" id="FWWY01000001">
    <property type="protein sequence ID" value="SMC03733.1"/>
    <property type="molecule type" value="Genomic_DNA"/>
</dbReference>
<evidence type="ECO:0000313" key="8">
    <source>
        <dbReference type="Proteomes" id="UP000192660"/>
    </source>
</evidence>
<organism evidence="7 8">
    <name type="scientific">Sulfobacillus thermosulfidooxidans (strain DSM 9293 / VKM B-1269 / AT-1)</name>
    <dbReference type="NCBI Taxonomy" id="929705"/>
    <lineage>
        <taxon>Bacteria</taxon>
        <taxon>Bacillati</taxon>
        <taxon>Bacillota</taxon>
        <taxon>Clostridia</taxon>
        <taxon>Eubacteriales</taxon>
        <taxon>Clostridiales Family XVII. Incertae Sedis</taxon>
        <taxon>Sulfobacillus</taxon>
    </lineage>
</organism>
<dbReference type="Pfam" id="PF12698">
    <property type="entry name" value="ABC2_membrane_3"/>
    <property type="match status" value="1"/>
</dbReference>
<proteinExistence type="predicted"/>
<keyword evidence="2 5" id="KW-0812">Transmembrane</keyword>
<dbReference type="STRING" id="28034.BFX07_09925"/>
<dbReference type="InterPro" id="IPR047817">
    <property type="entry name" value="ABC2_TM_bact-type"/>
</dbReference>
<evidence type="ECO:0000256" key="1">
    <source>
        <dbReference type="ARBA" id="ARBA00004141"/>
    </source>
</evidence>
<evidence type="ECO:0000313" key="7">
    <source>
        <dbReference type="EMBL" id="SMC03733.1"/>
    </source>
</evidence>
<gene>
    <name evidence="7" type="ORF">SAMN00768000_1245</name>
</gene>
<dbReference type="GO" id="GO:0140359">
    <property type="term" value="F:ABC-type transporter activity"/>
    <property type="evidence" value="ECO:0007669"/>
    <property type="project" value="InterPro"/>
</dbReference>
<dbReference type="InterPro" id="IPR052902">
    <property type="entry name" value="ABC-2_transporter"/>
</dbReference>
<comment type="subcellular location">
    <subcellularLocation>
        <location evidence="1">Membrane</location>
        <topology evidence="1">Multi-pass membrane protein</topology>
    </subcellularLocation>
</comment>
<dbReference type="PANTHER" id="PTHR43027">
    <property type="entry name" value="DOXORUBICIN RESISTANCE ABC TRANSPORTER PERMEASE PROTEIN DRRC-RELATED"/>
    <property type="match status" value="1"/>
</dbReference>
<keyword evidence="3 5" id="KW-1133">Transmembrane helix</keyword>
<evidence type="ECO:0000256" key="4">
    <source>
        <dbReference type="ARBA" id="ARBA00023136"/>
    </source>
</evidence>
<dbReference type="InterPro" id="IPR013525">
    <property type="entry name" value="ABC2_TM"/>
</dbReference>